<sequence>MGRTYSQHTAELLTSPDVKHSGRLVLHGGHVPSTDTHDALTPRGVPDSNLKKPIPGYTGSCSRNLLTQRPKRTQTTISNKEVSFKPLTSFTTISPYSMEDDNQHKYFISGFAGHVPKYRYLIGKGFPIITNQALIDFGKQQQSDPTLRRTAGTSPPMLPTIYPSKGGVVPSFTGHIPGHRFMFGHTFGQLSREALEKRRIGKLLREKP</sequence>
<dbReference type="PANTHER" id="PTHR22146:SF8">
    <property type="entry name" value="PROTEIN FAM166B"/>
    <property type="match status" value="1"/>
</dbReference>
<dbReference type="PANTHER" id="PTHR22146">
    <property type="entry name" value="CAT EYE SYNDROME CRITICAL REGION PROTEIN 6"/>
    <property type="match status" value="1"/>
</dbReference>
<feature type="region of interest" description="Disordered" evidence="1">
    <location>
        <begin position="27"/>
        <end position="58"/>
    </location>
</feature>
<evidence type="ECO:0008006" key="4">
    <source>
        <dbReference type="Google" id="ProtNLM"/>
    </source>
</evidence>
<dbReference type="Proteomes" id="UP000438429">
    <property type="component" value="Unassembled WGS sequence"/>
</dbReference>
<evidence type="ECO:0000313" key="3">
    <source>
        <dbReference type="Proteomes" id="UP000438429"/>
    </source>
</evidence>
<accession>A0A6A4SFY0</accession>
<organism evidence="2 3">
    <name type="scientific">Scophthalmus maximus</name>
    <name type="common">Turbot</name>
    <name type="synonym">Psetta maxima</name>
    <dbReference type="NCBI Taxonomy" id="52904"/>
    <lineage>
        <taxon>Eukaryota</taxon>
        <taxon>Metazoa</taxon>
        <taxon>Chordata</taxon>
        <taxon>Craniata</taxon>
        <taxon>Vertebrata</taxon>
        <taxon>Euteleostomi</taxon>
        <taxon>Actinopterygii</taxon>
        <taxon>Neopterygii</taxon>
        <taxon>Teleostei</taxon>
        <taxon>Neoteleostei</taxon>
        <taxon>Acanthomorphata</taxon>
        <taxon>Carangaria</taxon>
        <taxon>Pleuronectiformes</taxon>
        <taxon>Pleuronectoidei</taxon>
        <taxon>Scophthalmidae</taxon>
        <taxon>Scophthalmus</taxon>
    </lineage>
</organism>
<dbReference type="AlphaFoldDB" id="A0A6A4SFY0"/>
<evidence type="ECO:0000256" key="1">
    <source>
        <dbReference type="SAM" id="MobiDB-lite"/>
    </source>
</evidence>
<proteinExistence type="predicted"/>
<gene>
    <name evidence="2" type="ORF">F2P81_015954</name>
</gene>
<reference evidence="2 3" key="1">
    <citation type="submission" date="2019-06" db="EMBL/GenBank/DDBJ databases">
        <title>Draft genomes of female and male turbot (Scophthalmus maximus).</title>
        <authorList>
            <person name="Xu H."/>
            <person name="Xu X.-W."/>
            <person name="Shao C."/>
            <person name="Chen S."/>
        </authorList>
    </citation>
    <scope>NUCLEOTIDE SEQUENCE [LARGE SCALE GENOMIC DNA]</scope>
    <source>
        <strain evidence="2">Ysfricsl-2016a</strain>
        <tissue evidence="2">Blood</tissue>
    </source>
</reference>
<protein>
    <recommendedName>
        <fullName evidence="4">Protein FAM166B</fullName>
    </recommendedName>
</protein>
<comment type="caution">
    <text evidence="2">The sequence shown here is derived from an EMBL/GenBank/DDBJ whole genome shotgun (WGS) entry which is preliminary data.</text>
</comment>
<dbReference type="EMBL" id="VEVO01000014">
    <property type="protein sequence ID" value="KAF0031399.1"/>
    <property type="molecule type" value="Genomic_DNA"/>
</dbReference>
<evidence type="ECO:0000313" key="2">
    <source>
        <dbReference type="EMBL" id="KAF0031399.1"/>
    </source>
</evidence>
<name>A0A6A4SFY0_SCOMX</name>